<dbReference type="AlphaFoldDB" id="A0A183BRL6"/>
<protein>
    <submittedName>
        <fullName evidence="4">Secreted protein</fullName>
    </submittedName>
</protein>
<reference evidence="4" key="2">
    <citation type="submission" date="2016-06" db="UniProtKB">
        <authorList>
            <consortium name="WormBaseParasite"/>
        </authorList>
    </citation>
    <scope>IDENTIFICATION</scope>
</reference>
<feature type="chain" id="PRO_5008146522" evidence="2">
    <location>
        <begin position="21"/>
        <end position="82"/>
    </location>
</feature>
<keyword evidence="3" id="KW-1185">Reference proteome</keyword>
<evidence type="ECO:0000313" key="3">
    <source>
        <dbReference type="Proteomes" id="UP000050741"/>
    </source>
</evidence>
<sequence length="82" mass="8814">MQFCIQFFVLLILAVALCSGGGCVGKESSESTNKTKGGDGKNEKPPGEPIQKKQRPQHQIAVSKPEIIPLIVKIVGTRRPEG</sequence>
<proteinExistence type="predicted"/>
<name>A0A183BRL6_GLOPA</name>
<evidence type="ECO:0000313" key="4">
    <source>
        <dbReference type="WBParaSite" id="GPLIN_000325200"/>
    </source>
</evidence>
<accession>A0A183BRL6</accession>
<feature type="region of interest" description="Disordered" evidence="1">
    <location>
        <begin position="23"/>
        <end position="60"/>
    </location>
</feature>
<evidence type="ECO:0000256" key="2">
    <source>
        <dbReference type="SAM" id="SignalP"/>
    </source>
</evidence>
<dbReference type="WBParaSite" id="GPLIN_000325200">
    <property type="protein sequence ID" value="GPLIN_000325200"/>
    <property type="gene ID" value="GPLIN_000325200"/>
</dbReference>
<reference evidence="3" key="1">
    <citation type="submission" date="2014-05" db="EMBL/GenBank/DDBJ databases">
        <title>The genome and life-stage specific transcriptomes of Globodera pallida elucidate key aspects of plant parasitism by a cyst nematode.</title>
        <authorList>
            <person name="Cotton J.A."/>
            <person name="Lilley C.J."/>
            <person name="Jones L.M."/>
            <person name="Kikuchi T."/>
            <person name="Reid A.J."/>
            <person name="Thorpe P."/>
            <person name="Tsai I.J."/>
            <person name="Beasley H."/>
            <person name="Blok V."/>
            <person name="Cock P.J.A."/>
            <person name="Van den Akker S.E."/>
            <person name="Holroyd N."/>
            <person name="Hunt M."/>
            <person name="Mantelin S."/>
            <person name="Naghra H."/>
            <person name="Pain A."/>
            <person name="Palomares-Rius J.E."/>
            <person name="Zarowiecki M."/>
            <person name="Berriman M."/>
            <person name="Jones J.T."/>
            <person name="Urwin P.E."/>
        </authorList>
    </citation>
    <scope>NUCLEOTIDE SEQUENCE [LARGE SCALE GENOMIC DNA]</scope>
    <source>
        <strain evidence="3">Lindley</strain>
    </source>
</reference>
<organism evidence="3 4">
    <name type="scientific">Globodera pallida</name>
    <name type="common">Potato cyst nematode worm</name>
    <name type="synonym">Heterodera pallida</name>
    <dbReference type="NCBI Taxonomy" id="36090"/>
    <lineage>
        <taxon>Eukaryota</taxon>
        <taxon>Metazoa</taxon>
        <taxon>Ecdysozoa</taxon>
        <taxon>Nematoda</taxon>
        <taxon>Chromadorea</taxon>
        <taxon>Rhabditida</taxon>
        <taxon>Tylenchina</taxon>
        <taxon>Tylenchomorpha</taxon>
        <taxon>Tylenchoidea</taxon>
        <taxon>Heteroderidae</taxon>
        <taxon>Heteroderinae</taxon>
        <taxon>Globodera</taxon>
    </lineage>
</organism>
<feature type="compositionally biased region" description="Basic and acidic residues" evidence="1">
    <location>
        <begin position="36"/>
        <end position="46"/>
    </location>
</feature>
<dbReference type="Proteomes" id="UP000050741">
    <property type="component" value="Unassembled WGS sequence"/>
</dbReference>
<keyword evidence="2" id="KW-0732">Signal</keyword>
<feature type="signal peptide" evidence="2">
    <location>
        <begin position="1"/>
        <end position="20"/>
    </location>
</feature>
<evidence type="ECO:0000256" key="1">
    <source>
        <dbReference type="SAM" id="MobiDB-lite"/>
    </source>
</evidence>